<reference evidence="1" key="1">
    <citation type="submission" date="2020-04" db="EMBL/GenBank/DDBJ databases">
        <authorList>
            <person name="Chiriac C."/>
            <person name="Salcher M."/>
            <person name="Ghai R."/>
            <person name="Kavagutti S V."/>
        </authorList>
    </citation>
    <scope>NUCLEOTIDE SEQUENCE</scope>
</reference>
<sequence>MRLCALALLMVLPSCVSDPNKLRAETVCVQTVKIRSLVDDFGDGPVEGCAKRIETGRMIDARGNVVEAP</sequence>
<name>A0A6J5M3Z3_9CAUD</name>
<protein>
    <submittedName>
        <fullName evidence="1">Uncharacterized protein</fullName>
    </submittedName>
</protein>
<accession>A0A6J5M3Z3</accession>
<evidence type="ECO:0000313" key="1">
    <source>
        <dbReference type="EMBL" id="CAB4140952.1"/>
    </source>
</evidence>
<proteinExistence type="predicted"/>
<organism evidence="1">
    <name type="scientific">uncultured Caudovirales phage</name>
    <dbReference type="NCBI Taxonomy" id="2100421"/>
    <lineage>
        <taxon>Viruses</taxon>
        <taxon>Duplodnaviria</taxon>
        <taxon>Heunggongvirae</taxon>
        <taxon>Uroviricota</taxon>
        <taxon>Caudoviricetes</taxon>
        <taxon>Peduoviridae</taxon>
        <taxon>Maltschvirus</taxon>
        <taxon>Maltschvirus maltsch</taxon>
    </lineage>
</organism>
<dbReference type="EMBL" id="LR796383">
    <property type="protein sequence ID" value="CAB4140952.1"/>
    <property type="molecule type" value="Genomic_DNA"/>
</dbReference>
<gene>
    <name evidence="1" type="ORF">UFOVP399_37</name>
</gene>